<keyword evidence="1" id="KW-1133">Transmembrane helix</keyword>
<sequence length="197" mass="23304">MIGDEENTEFINEISKQEINEIKDDLNQQNRKQLINNLIYFGSILIFTCIIILLFWNIKKQRNPSKLVDIHKNNPQLLVISQEHFDYFDQLNNTTQVSNCNQTIFKENILIVISNQIIKDDIKDCIELLKPQFNDILLIIYNATQESILKKVDDNMNQYYLSSNELSIQNQKIQKFEHLEVDEQQEVVVQIINNIFK</sequence>
<proteinExistence type="predicted"/>
<evidence type="ECO:0000313" key="3">
    <source>
        <dbReference type="Proteomes" id="UP000689195"/>
    </source>
</evidence>
<feature type="transmembrane region" description="Helical" evidence="1">
    <location>
        <begin position="38"/>
        <end position="56"/>
    </location>
</feature>
<keyword evidence="1" id="KW-0472">Membrane</keyword>
<comment type="caution">
    <text evidence="2">The sequence shown here is derived from an EMBL/GenBank/DDBJ whole genome shotgun (WGS) entry which is preliminary data.</text>
</comment>
<dbReference type="AlphaFoldDB" id="A0A8S1UEC4"/>
<dbReference type="EMBL" id="CAJJDO010000039">
    <property type="protein sequence ID" value="CAD8163180.1"/>
    <property type="molecule type" value="Genomic_DNA"/>
</dbReference>
<evidence type="ECO:0000313" key="2">
    <source>
        <dbReference type="EMBL" id="CAD8163180.1"/>
    </source>
</evidence>
<evidence type="ECO:0000256" key="1">
    <source>
        <dbReference type="SAM" id="Phobius"/>
    </source>
</evidence>
<name>A0A8S1UEC4_9CILI</name>
<reference evidence="2" key="1">
    <citation type="submission" date="2021-01" db="EMBL/GenBank/DDBJ databases">
        <authorList>
            <consortium name="Genoscope - CEA"/>
            <person name="William W."/>
        </authorList>
    </citation>
    <scope>NUCLEOTIDE SEQUENCE</scope>
</reference>
<evidence type="ECO:0008006" key="4">
    <source>
        <dbReference type="Google" id="ProtNLM"/>
    </source>
</evidence>
<dbReference type="Proteomes" id="UP000689195">
    <property type="component" value="Unassembled WGS sequence"/>
</dbReference>
<accession>A0A8S1UEC4</accession>
<gene>
    <name evidence="2" type="ORF">PPENT_87.1.T0390091</name>
</gene>
<protein>
    <recommendedName>
        <fullName evidence="4">Transmembrane protein</fullName>
    </recommendedName>
</protein>
<keyword evidence="1" id="KW-0812">Transmembrane</keyword>
<organism evidence="2 3">
    <name type="scientific">Paramecium pentaurelia</name>
    <dbReference type="NCBI Taxonomy" id="43138"/>
    <lineage>
        <taxon>Eukaryota</taxon>
        <taxon>Sar</taxon>
        <taxon>Alveolata</taxon>
        <taxon>Ciliophora</taxon>
        <taxon>Intramacronucleata</taxon>
        <taxon>Oligohymenophorea</taxon>
        <taxon>Peniculida</taxon>
        <taxon>Parameciidae</taxon>
        <taxon>Paramecium</taxon>
    </lineage>
</organism>
<keyword evidence="3" id="KW-1185">Reference proteome</keyword>